<dbReference type="PANTHER" id="PTHR47199:SF2">
    <property type="entry name" value="PHOTOSYSTEM II STABILITY_ASSEMBLY FACTOR HCF136, CHLOROPLASTIC"/>
    <property type="match status" value="1"/>
</dbReference>
<dbReference type="AlphaFoldDB" id="A0A502E6J0"/>
<comment type="caution">
    <text evidence="1">The sequence shown here is derived from an EMBL/GenBank/DDBJ whole genome shotgun (WGS) entry which is preliminary data.</text>
</comment>
<sequence length="353" mass="39591">MKKVLLFCGAFILFVSFKTLSESDKKMFYSGFTSIQIDTLFQDKISIRAISIDKNKIWYGADNSRFGYYDLDKKEKFEEHIYRDTLKLEFRSIAQTSKDIFLLSVGNPALLYSVSKKTNKVKLVYKEVNPKIFYDSMQFWNDKEGIAIGDPTEDTFSIIVTRDGGETWTKILSDKLPTNATGEAAFAASNTNIVIQGDDTWLVSGGKKARVFYSPDKAKTWKVVETPVVHGKTMTGIFTADFYDSKHGFIAGGDYELPNKKSDNKAFTQDGGKTWTLIGQDMGFGYASCVQYVPGGNGKEIVCVGSEGIQYSQNGGQNWTQLSTDSKLFTLRFVNRNLAIAAGHNKVVRLRFK</sequence>
<protein>
    <submittedName>
        <fullName evidence="1">Oxidoreductase</fullName>
    </submittedName>
</protein>
<name>A0A502E6J0_9FLAO</name>
<dbReference type="Gene3D" id="2.130.10.10">
    <property type="entry name" value="YVTN repeat-like/Quinoprotein amine dehydrogenase"/>
    <property type="match status" value="1"/>
</dbReference>
<reference evidence="1 2" key="1">
    <citation type="journal article" date="2019" name="Environ. Microbiol.">
        <title>Species interactions and distinct microbial communities in high Arctic permafrost affected cryosols are associated with the CH4 and CO2 gas fluxes.</title>
        <authorList>
            <person name="Altshuler I."/>
            <person name="Hamel J."/>
            <person name="Turney S."/>
            <person name="Magnuson E."/>
            <person name="Levesque R."/>
            <person name="Greer C."/>
            <person name="Whyte L.G."/>
        </authorList>
    </citation>
    <scope>NUCLEOTIDE SEQUENCE [LARGE SCALE GENOMIC DNA]</scope>
    <source>
        <strain evidence="1 2">42</strain>
    </source>
</reference>
<organism evidence="1 2">
    <name type="scientific">Flavobacterium pectinovorum</name>
    <dbReference type="NCBI Taxonomy" id="29533"/>
    <lineage>
        <taxon>Bacteria</taxon>
        <taxon>Pseudomonadati</taxon>
        <taxon>Bacteroidota</taxon>
        <taxon>Flavobacteriia</taxon>
        <taxon>Flavobacteriales</taxon>
        <taxon>Flavobacteriaceae</taxon>
        <taxon>Flavobacterium</taxon>
    </lineage>
</organism>
<dbReference type="InterPro" id="IPR015943">
    <property type="entry name" value="WD40/YVTN_repeat-like_dom_sf"/>
</dbReference>
<gene>
    <name evidence="1" type="ORF">EAH81_25115</name>
</gene>
<dbReference type="Proteomes" id="UP000319700">
    <property type="component" value="Unassembled WGS sequence"/>
</dbReference>
<evidence type="ECO:0000313" key="2">
    <source>
        <dbReference type="Proteomes" id="UP000319700"/>
    </source>
</evidence>
<dbReference type="InterPro" id="IPR036278">
    <property type="entry name" value="Sialidase_sf"/>
</dbReference>
<dbReference type="CDD" id="cd15482">
    <property type="entry name" value="Sialidase_non-viral"/>
    <property type="match status" value="1"/>
</dbReference>
<dbReference type="STRING" id="29533.SAMN05444387_2529"/>
<proteinExistence type="predicted"/>
<dbReference type="EMBL" id="RCZH01000023">
    <property type="protein sequence ID" value="TPG32974.1"/>
    <property type="molecule type" value="Genomic_DNA"/>
</dbReference>
<dbReference type="PANTHER" id="PTHR47199">
    <property type="entry name" value="PHOTOSYSTEM II STABILITY/ASSEMBLY FACTOR HCF136, CHLOROPLASTIC"/>
    <property type="match status" value="1"/>
</dbReference>
<accession>A0A502E6J0</accession>
<keyword evidence="2" id="KW-1185">Reference proteome</keyword>
<evidence type="ECO:0000313" key="1">
    <source>
        <dbReference type="EMBL" id="TPG32974.1"/>
    </source>
</evidence>
<dbReference type="OrthoDB" id="9813892at2"/>
<dbReference type="SUPFAM" id="SSF50939">
    <property type="entry name" value="Sialidases"/>
    <property type="match status" value="1"/>
</dbReference>
<dbReference type="RefSeq" id="WP_140511667.1">
    <property type="nucleotide sequence ID" value="NZ_RCZH01000023.1"/>
</dbReference>